<sequence>MSLGGRLLGKEDGKAMSLRRISFGKKRESRLPRKLFVVVPCPNDVVLRDAVRCGGAQEGGREDVMFGGTGTVALTIEWAMPELMKGPGELRKVQEELAQVAGLDRKVHENDLDNLAYLKCTIKETMRLHPPIPLRLHQAAEDAEIAGYFILAGAR</sequence>
<evidence type="ECO:0000313" key="2">
    <source>
        <dbReference type="Proteomes" id="UP001234297"/>
    </source>
</evidence>
<accession>A0ACC2LDC0</accession>
<organism evidence="1 2">
    <name type="scientific">Persea americana</name>
    <name type="common">Avocado</name>
    <dbReference type="NCBI Taxonomy" id="3435"/>
    <lineage>
        <taxon>Eukaryota</taxon>
        <taxon>Viridiplantae</taxon>
        <taxon>Streptophyta</taxon>
        <taxon>Embryophyta</taxon>
        <taxon>Tracheophyta</taxon>
        <taxon>Spermatophyta</taxon>
        <taxon>Magnoliopsida</taxon>
        <taxon>Magnoliidae</taxon>
        <taxon>Laurales</taxon>
        <taxon>Lauraceae</taxon>
        <taxon>Persea</taxon>
    </lineage>
</organism>
<protein>
    <submittedName>
        <fullName evidence="1">Uncharacterized protein</fullName>
    </submittedName>
</protein>
<proteinExistence type="predicted"/>
<dbReference type="EMBL" id="CM056815">
    <property type="protein sequence ID" value="KAJ8631512.1"/>
    <property type="molecule type" value="Genomic_DNA"/>
</dbReference>
<gene>
    <name evidence="1" type="ORF">MRB53_024835</name>
</gene>
<comment type="caution">
    <text evidence="1">The sequence shown here is derived from an EMBL/GenBank/DDBJ whole genome shotgun (WGS) entry which is preliminary data.</text>
</comment>
<evidence type="ECO:0000313" key="1">
    <source>
        <dbReference type="EMBL" id="KAJ8631512.1"/>
    </source>
</evidence>
<reference evidence="1 2" key="1">
    <citation type="journal article" date="2022" name="Hortic Res">
        <title>A haplotype resolved chromosomal level avocado genome allows analysis of novel avocado genes.</title>
        <authorList>
            <person name="Nath O."/>
            <person name="Fletcher S.J."/>
            <person name="Hayward A."/>
            <person name="Shaw L.M."/>
            <person name="Masouleh A.K."/>
            <person name="Furtado A."/>
            <person name="Henry R.J."/>
            <person name="Mitter N."/>
        </authorList>
    </citation>
    <scope>NUCLEOTIDE SEQUENCE [LARGE SCALE GENOMIC DNA]</scope>
    <source>
        <strain evidence="2">cv. Hass</strain>
    </source>
</reference>
<dbReference type="Proteomes" id="UP001234297">
    <property type="component" value="Chromosome 7"/>
</dbReference>
<keyword evidence="2" id="KW-1185">Reference proteome</keyword>
<name>A0ACC2LDC0_PERAE</name>